<gene>
    <name evidence="2" type="ORF">ICL16_28525</name>
</gene>
<dbReference type="InterPro" id="IPR045430">
    <property type="entry name" value="EAD1"/>
</dbReference>
<accession>A0A8J6XR38</accession>
<dbReference type="EMBL" id="JACXAE010000086">
    <property type="protein sequence ID" value="MBD2775896.1"/>
    <property type="molecule type" value="Genomic_DNA"/>
</dbReference>
<comment type="caution">
    <text evidence="2">The sequence shown here is derived from an EMBL/GenBank/DDBJ whole genome shotgun (WGS) entry which is preliminary data.</text>
</comment>
<dbReference type="RefSeq" id="WP_190834915.1">
    <property type="nucleotide sequence ID" value="NZ_CAWPPI010000086.1"/>
</dbReference>
<dbReference type="AlphaFoldDB" id="A0A8J6XR38"/>
<reference evidence="2" key="1">
    <citation type="submission" date="2020-09" db="EMBL/GenBank/DDBJ databases">
        <title>Iningainema tapete sp. nov. (Scytonemataceae, Cyanobacteria) from greenhouses in central Florida (USA) produces two types of nodularin with biosynthetic potential for microcystin-LR and anabaenopeptins.</title>
        <authorList>
            <person name="Berthold D.E."/>
            <person name="Lefler F.W."/>
            <person name="Huang I.-S."/>
            <person name="Abdulla H."/>
            <person name="Zimba P.V."/>
            <person name="Laughinghouse H.D. IV."/>
        </authorList>
    </citation>
    <scope>NUCLEOTIDE SEQUENCE</scope>
    <source>
        <strain evidence="2">BLCCT55</strain>
    </source>
</reference>
<dbReference type="Pfam" id="PF19955">
    <property type="entry name" value="EAD1"/>
    <property type="match status" value="1"/>
</dbReference>
<proteinExistence type="predicted"/>
<feature type="domain" description="Effector-associated" evidence="1">
    <location>
        <begin position="1"/>
        <end position="56"/>
    </location>
</feature>
<name>A0A8J6XR38_9CYAN</name>
<sequence length="79" mass="8945">MRLTGDQRKKLLEAITNAYPNRDDLEIMVSLQLEENLNAIAGGANLTQLVFKLILAVNNPVMGCDRNFMGSINHRKIYR</sequence>
<protein>
    <recommendedName>
        <fullName evidence="1">Effector-associated domain-containing protein</fullName>
    </recommendedName>
</protein>
<organism evidence="2 3">
    <name type="scientific">Iningainema tapete BLCC-T55</name>
    <dbReference type="NCBI Taxonomy" id="2748662"/>
    <lineage>
        <taxon>Bacteria</taxon>
        <taxon>Bacillati</taxon>
        <taxon>Cyanobacteriota</taxon>
        <taxon>Cyanophyceae</taxon>
        <taxon>Nostocales</taxon>
        <taxon>Scytonemataceae</taxon>
        <taxon>Iningainema tapete</taxon>
    </lineage>
</organism>
<evidence type="ECO:0000313" key="2">
    <source>
        <dbReference type="EMBL" id="MBD2775896.1"/>
    </source>
</evidence>
<keyword evidence="3" id="KW-1185">Reference proteome</keyword>
<evidence type="ECO:0000313" key="3">
    <source>
        <dbReference type="Proteomes" id="UP000629098"/>
    </source>
</evidence>
<evidence type="ECO:0000259" key="1">
    <source>
        <dbReference type="Pfam" id="PF19955"/>
    </source>
</evidence>
<dbReference type="Proteomes" id="UP000629098">
    <property type="component" value="Unassembled WGS sequence"/>
</dbReference>